<protein>
    <submittedName>
        <fullName evidence="1">Uncharacterized protein</fullName>
    </submittedName>
</protein>
<accession>A0AB39TX15</accession>
<gene>
    <name evidence="1" type="ORF">AB2U05_37415</name>
</gene>
<sequence>MRTPAAIYLCTSEDPARHPALIDWRMQPTSAAGRSCTAMVLR</sequence>
<dbReference type="RefSeq" id="WP_369185829.1">
    <property type="nucleotide sequence ID" value="NZ_CP163445.1"/>
</dbReference>
<reference evidence="1" key="1">
    <citation type="submission" date="2024-07" db="EMBL/GenBank/DDBJ databases">
        <authorList>
            <person name="Yu S.T."/>
        </authorList>
    </citation>
    <scope>NUCLEOTIDE SEQUENCE</scope>
    <source>
        <strain evidence="1">Y1</strain>
    </source>
</reference>
<dbReference type="AlphaFoldDB" id="A0AB39TX15"/>
<name>A0AB39TX15_9ACTN</name>
<dbReference type="EMBL" id="CP163445">
    <property type="protein sequence ID" value="XDQ83787.1"/>
    <property type="molecule type" value="Genomic_DNA"/>
</dbReference>
<proteinExistence type="predicted"/>
<organism evidence="1">
    <name type="scientific">Streptomyces sp. Y1</name>
    <dbReference type="NCBI Taxonomy" id="3238634"/>
    <lineage>
        <taxon>Bacteria</taxon>
        <taxon>Bacillati</taxon>
        <taxon>Actinomycetota</taxon>
        <taxon>Actinomycetes</taxon>
        <taxon>Kitasatosporales</taxon>
        <taxon>Streptomycetaceae</taxon>
        <taxon>Streptomyces</taxon>
    </lineage>
</organism>
<evidence type="ECO:0000313" key="1">
    <source>
        <dbReference type="EMBL" id="XDQ83787.1"/>
    </source>
</evidence>